<organism evidence="1 2">
    <name type="scientific">Rhabditophanes sp. KR3021</name>
    <dbReference type="NCBI Taxonomy" id="114890"/>
    <lineage>
        <taxon>Eukaryota</taxon>
        <taxon>Metazoa</taxon>
        <taxon>Ecdysozoa</taxon>
        <taxon>Nematoda</taxon>
        <taxon>Chromadorea</taxon>
        <taxon>Rhabditida</taxon>
        <taxon>Tylenchina</taxon>
        <taxon>Panagrolaimomorpha</taxon>
        <taxon>Strongyloidoidea</taxon>
        <taxon>Alloionematidae</taxon>
        <taxon>Rhabditophanes</taxon>
    </lineage>
</organism>
<dbReference type="WBParaSite" id="RSKR_0000822400.1">
    <property type="protein sequence ID" value="RSKR_0000822400.1"/>
    <property type="gene ID" value="RSKR_0000822400"/>
</dbReference>
<name>A0AC35U6D8_9BILA</name>
<evidence type="ECO:0000313" key="2">
    <source>
        <dbReference type="WBParaSite" id="RSKR_0000822400.1"/>
    </source>
</evidence>
<dbReference type="Proteomes" id="UP000095286">
    <property type="component" value="Unplaced"/>
</dbReference>
<evidence type="ECO:0000313" key="1">
    <source>
        <dbReference type="Proteomes" id="UP000095286"/>
    </source>
</evidence>
<reference evidence="2" key="1">
    <citation type="submission" date="2016-11" db="UniProtKB">
        <authorList>
            <consortium name="WormBaseParasite"/>
        </authorList>
    </citation>
    <scope>IDENTIFICATION</scope>
    <source>
        <strain evidence="2">KR3021</strain>
    </source>
</reference>
<accession>A0AC35U6D8</accession>
<protein>
    <submittedName>
        <fullName evidence="2">Equilibrative nucleoside transporter 1</fullName>
    </submittedName>
</protein>
<sequence length="469" mass="52900">MTDTKAAKSPAKMIDENNDPTVPFIEQGKGAVNVMGSPPKDKNNIVYLIMLLHGVGVLMPWNMFITIAPSYYINYKLATVDADGNKVLTFYAIQFFSFLGLFSQFPNLILNALNIVLPIKGELMTRIVRSLELVCICVVFTMGMIFVESLDWIPTFFWITMISVALLNSANGIYQNSVYGLASKFPPHFTNAIILGNNMAGTFVSLINIATIYLAGEIKIAAFTYFLIAFITIACCYGSIYFLPKFAFYNYYDALSKQSIQEAADACDSTESSGFNFQIYIDVFKQSWQQMLNVFVIFFVTLVCFPAMMAEVKLYREDGVYDFIIPQKYFVAVTTFLLFNSFAAIGSFVANYYQYPGPNQLWIPVWFRVLCIPFFFFCNLHVELRTFPVLFTNEWYFILCSIFMATTSGYLSSLGMMYAPRTVDASKSHIAGMMSAFFLICGITFGIIFTFFVFYVVDNLGPIAAVGKL</sequence>
<proteinExistence type="predicted"/>